<proteinExistence type="predicted"/>
<dbReference type="AlphaFoldDB" id="A0A4R8DJV8"/>
<dbReference type="EMBL" id="SODV01000002">
    <property type="protein sequence ID" value="TDW97290.1"/>
    <property type="molecule type" value="Genomic_DNA"/>
</dbReference>
<dbReference type="RefSeq" id="WP_133999265.1">
    <property type="nucleotide sequence ID" value="NZ_SODV01000002.1"/>
</dbReference>
<protein>
    <submittedName>
        <fullName evidence="1">Uncharacterized protein</fullName>
    </submittedName>
</protein>
<sequence length="87" mass="10469">MKITKGEYCQFNLKSKVELLKEFGQLEFERSFGSTEVRIFTIYDFYVEVIYNQMKEEIEKVEPVNFMDILRMYDNMTNEKNKNEEGG</sequence>
<organism evidence="1 2">
    <name type="scientific">Dinghuibacter silviterrae</name>
    <dbReference type="NCBI Taxonomy" id="1539049"/>
    <lineage>
        <taxon>Bacteria</taxon>
        <taxon>Pseudomonadati</taxon>
        <taxon>Bacteroidota</taxon>
        <taxon>Chitinophagia</taxon>
        <taxon>Chitinophagales</taxon>
        <taxon>Chitinophagaceae</taxon>
        <taxon>Dinghuibacter</taxon>
    </lineage>
</organism>
<comment type="caution">
    <text evidence="1">The sequence shown here is derived from an EMBL/GenBank/DDBJ whole genome shotgun (WGS) entry which is preliminary data.</text>
</comment>
<keyword evidence="2" id="KW-1185">Reference proteome</keyword>
<dbReference type="Proteomes" id="UP000294498">
    <property type="component" value="Unassembled WGS sequence"/>
</dbReference>
<evidence type="ECO:0000313" key="2">
    <source>
        <dbReference type="Proteomes" id="UP000294498"/>
    </source>
</evidence>
<accession>A0A4R8DJV8</accession>
<name>A0A4R8DJV8_9BACT</name>
<evidence type="ECO:0000313" key="1">
    <source>
        <dbReference type="EMBL" id="TDW97290.1"/>
    </source>
</evidence>
<reference evidence="1 2" key="1">
    <citation type="submission" date="2019-03" db="EMBL/GenBank/DDBJ databases">
        <title>Genomic Encyclopedia of Type Strains, Phase IV (KMG-IV): sequencing the most valuable type-strain genomes for metagenomic binning, comparative biology and taxonomic classification.</title>
        <authorList>
            <person name="Goeker M."/>
        </authorList>
    </citation>
    <scope>NUCLEOTIDE SEQUENCE [LARGE SCALE GENOMIC DNA]</scope>
    <source>
        <strain evidence="1 2">DSM 100059</strain>
    </source>
</reference>
<gene>
    <name evidence="1" type="ORF">EDB95_5137</name>
</gene>